<dbReference type="Gene3D" id="3.40.50.1820">
    <property type="entry name" value="alpha/beta hydrolase"/>
    <property type="match status" value="1"/>
</dbReference>
<dbReference type="Pfam" id="PF12697">
    <property type="entry name" value="Abhydrolase_6"/>
    <property type="match status" value="1"/>
</dbReference>
<reference evidence="2" key="1">
    <citation type="submission" date="2014-02" db="EMBL/GenBank/DDBJ databases">
        <title>Expanding our view of genomic diversity in Candidatus Accumulibacter clades.</title>
        <authorList>
            <person name="Skennerton C.T."/>
            <person name="Barr J.J."/>
            <person name="Slater F.R."/>
            <person name="Bond P.L."/>
            <person name="Tyson G.W."/>
        </authorList>
    </citation>
    <scope>NUCLEOTIDE SEQUENCE [LARGE SCALE GENOMIC DNA]</scope>
</reference>
<dbReference type="GO" id="GO:0016740">
    <property type="term" value="F:transferase activity"/>
    <property type="evidence" value="ECO:0007669"/>
    <property type="project" value="UniProtKB-KW"/>
</dbReference>
<dbReference type="InterPro" id="IPR050228">
    <property type="entry name" value="Carboxylesterase_BioH"/>
</dbReference>
<comment type="caution">
    <text evidence="2">The sequence shown here is derived from an EMBL/GenBank/DDBJ whole genome shotgun (WGS) entry which is preliminary data.</text>
</comment>
<sequence>MARYDLHILRQPAATPAYCPPLLFLHGGYVDARCWQPHFLSCFASRGYDCHAVDLPGHGRSGGRECLDQLGLDDYLAALKPVVEELGSRPVVIGHSMGALLAERLLEGSLAEAAVLMSPVPPGGTLESSLSLLLRHPGFIGAVARMSSGVCDEEGLRLLRDIYFTPATEPDELLRLTAIVQPESARAIADMAMLAWRWPPRPCRRPVLVLGGERDMVFPPHQVRRVARRWRAELEIIPGAGHAMILDHHWQSCAARILGWLQRLPAAAPTAAAAAGNNGRGVRVNGSRAG</sequence>
<evidence type="ECO:0000259" key="1">
    <source>
        <dbReference type="Pfam" id="PF12697"/>
    </source>
</evidence>
<evidence type="ECO:0000313" key="2">
    <source>
        <dbReference type="EMBL" id="EXI65736.1"/>
    </source>
</evidence>
<dbReference type="InterPro" id="IPR029058">
    <property type="entry name" value="AB_hydrolase_fold"/>
</dbReference>
<protein>
    <submittedName>
        <fullName evidence="2">Acetoin dehydrogenase E2 subunit dihydrolipoyllysine-residue acetyltransferase</fullName>
    </submittedName>
</protein>
<dbReference type="PANTHER" id="PTHR43194:SF2">
    <property type="entry name" value="PEROXISOMAL MEMBRANE PROTEIN LPX1"/>
    <property type="match status" value="1"/>
</dbReference>
<name>A0A011MT35_9PROT</name>
<feature type="domain" description="AB hydrolase-1" evidence="1">
    <location>
        <begin position="22"/>
        <end position="254"/>
    </location>
</feature>
<dbReference type="PATRIC" id="fig|1454001.3.peg.2991"/>
<dbReference type="EMBL" id="JFAX01000019">
    <property type="protein sequence ID" value="EXI65736.1"/>
    <property type="molecule type" value="Genomic_DNA"/>
</dbReference>
<dbReference type="PANTHER" id="PTHR43194">
    <property type="entry name" value="HYDROLASE ALPHA/BETA FOLD FAMILY"/>
    <property type="match status" value="1"/>
</dbReference>
<gene>
    <name evidence="2" type="ORF">AW08_02948</name>
</gene>
<dbReference type="STRING" id="1454001.AW08_02948"/>
<dbReference type="InterPro" id="IPR000073">
    <property type="entry name" value="AB_hydrolase_1"/>
</dbReference>
<accession>A0A011MT35</accession>
<dbReference type="SUPFAM" id="SSF53474">
    <property type="entry name" value="alpha/beta-Hydrolases"/>
    <property type="match status" value="1"/>
</dbReference>
<dbReference type="Proteomes" id="UP000020218">
    <property type="component" value="Unassembled WGS sequence"/>
</dbReference>
<evidence type="ECO:0000313" key="3">
    <source>
        <dbReference type="Proteomes" id="UP000020218"/>
    </source>
</evidence>
<organism evidence="2 3">
    <name type="scientific">Candidatus Accumulibacter adjunctus</name>
    <dbReference type="NCBI Taxonomy" id="1454001"/>
    <lineage>
        <taxon>Bacteria</taxon>
        <taxon>Pseudomonadati</taxon>
        <taxon>Pseudomonadota</taxon>
        <taxon>Betaproteobacteria</taxon>
        <taxon>Candidatus Accumulibacter</taxon>
    </lineage>
</organism>
<dbReference type="AlphaFoldDB" id="A0A011MT35"/>
<keyword evidence="3" id="KW-1185">Reference proteome</keyword>
<proteinExistence type="predicted"/>